<protein>
    <submittedName>
        <fullName evidence="2">Uncharacterized protein</fullName>
    </submittedName>
</protein>
<proteinExistence type="predicted"/>
<feature type="compositionally biased region" description="Gly residues" evidence="1">
    <location>
        <begin position="12"/>
        <end position="22"/>
    </location>
</feature>
<evidence type="ECO:0000313" key="2">
    <source>
        <dbReference type="EMBL" id="CAH9100164.1"/>
    </source>
</evidence>
<feature type="region of interest" description="Disordered" evidence="1">
    <location>
        <begin position="1"/>
        <end position="26"/>
    </location>
</feature>
<dbReference type="AlphaFoldDB" id="A0AAV0DL84"/>
<keyword evidence="3" id="KW-1185">Reference proteome</keyword>
<reference evidence="2" key="1">
    <citation type="submission" date="2022-07" db="EMBL/GenBank/DDBJ databases">
        <authorList>
            <person name="Macas J."/>
            <person name="Novak P."/>
            <person name="Neumann P."/>
        </authorList>
    </citation>
    <scope>NUCLEOTIDE SEQUENCE</scope>
</reference>
<evidence type="ECO:0000256" key="1">
    <source>
        <dbReference type="SAM" id="MobiDB-lite"/>
    </source>
</evidence>
<comment type="caution">
    <text evidence="2">The sequence shown here is derived from an EMBL/GenBank/DDBJ whole genome shotgun (WGS) entry which is preliminary data.</text>
</comment>
<evidence type="ECO:0000313" key="3">
    <source>
        <dbReference type="Proteomes" id="UP001152523"/>
    </source>
</evidence>
<organism evidence="2 3">
    <name type="scientific">Cuscuta epithymum</name>
    <dbReference type="NCBI Taxonomy" id="186058"/>
    <lineage>
        <taxon>Eukaryota</taxon>
        <taxon>Viridiplantae</taxon>
        <taxon>Streptophyta</taxon>
        <taxon>Embryophyta</taxon>
        <taxon>Tracheophyta</taxon>
        <taxon>Spermatophyta</taxon>
        <taxon>Magnoliopsida</taxon>
        <taxon>eudicotyledons</taxon>
        <taxon>Gunneridae</taxon>
        <taxon>Pentapetalae</taxon>
        <taxon>asterids</taxon>
        <taxon>lamiids</taxon>
        <taxon>Solanales</taxon>
        <taxon>Convolvulaceae</taxon>
        <taxon>Cuscuteae</taxon>
        <taxon>Cuscuta</taxon>
        <taxon>Cuscuta subgen. Cuscuta</taxon>
    </lineage>
</organism>
<dbReference type="EMBL" id="CAMAPF010000107">
    <property type="protein sequence ID" value="CAH9100164.1"/>
    <property type="molecule type" value="Genomic_DNA"/>
</dbReference>
<dbReference type="Proteomes" id="UP001152523">
    <property type="component" value="Unassembled WGS sequence"/>
</dbReference>
<gene>
    <name evidence="2" type="ORF">CEPIT_LOCUS15214</name>
</gene>
<sequence>MGVTGRRDNNTGSGGNGGGLGGVRRPREVFGGTNNAVCGGNMLWCQHGGGNMLWCRHGGGGNV</sequence>
<name>A0AAV0DL84_9ASTE</name>
<accession>A0AAV0DL84</accession>